<feature type="domain" description="Beta-lactamase-related" evidence="3">
    <location>
        <begin position="23"/>
        <end position="374"/>
    </location>
</feature>
<comment type="caution">
    <text evidence="4">The sequence shown here is derived from an EMBL/GenBank/DDBJ whole genome shotgun (WGS) entry which is preliminary data.</text>
</comment>
<accession>A0A8K0VZD1</accession>
<comment type="similarity">
    <text evidence="1">Belongs to the class-A beta-lactamase family.</text>
</comment>
<dbReference type="InterPro" id="IPR050789">
    <property type="entry name" value="Diverse_Enzym_Activities"/>
</dbReference>
<protein>
    <submittedName>
        <fullName evidence="4">Beta-lactamase/transpeptidase-like protein</fullName>
    </submittedName>
</protein>
<keyword evidence="5" id="KW-1185">Reference proteome</keyword>
<evidence type="ECO:0000259" key="3">
    <source>
        <dbReference type="Pfam" id="PF00144"/>
    </source>
</evidence>
<evidence type="ECO:0000313" key="4">
    <source>
        <dbReference type="EMBL" id="KAH7088240.1"/>
    </source>
</evidence>
<dbReference type="InterPro" id="IPR012338">
    <property type="entry name" value="Beta-lactam/transpept-like"/>
</dbReference>
<organism evidence="4 5">
    <name type="scientific">Paraphoma chrysanthemicola</name>
    <dbReference type="NCBI Taxonomy" id="798071"/>
    <lineage>
        <taxon>Eukaryota</taxon>
        <taxon>Fungi</taxon>
        <taxon>Dikarya</taxon>
        <taxon>Ascomycota</taxon>
        <taxon>Pezizomycotina</taxon>
        <taxon>Dothideomycetes</taxon>
        <taxon>Pleosporomycetidae</taxon>
        <taxon>Pleosporales</taxon>
        <taxon>Pleosporineae</taxon>
        <taxon>Phaeosphaeriaceae</taxon>
        <taxon>Paraphoma</taxon>
    </lineage>
</organism>
<gene>
    <name evidence="4" type="ORF">FB567DRAFT_333751</name>
</gene>
<dbReference type="PANTHER" id="PTHR43283:SF17">
    <property type="entry name" value="(LOVD), PUTATIVE (AFU_ORTHOLOGUE AFUA_5G00920)-RELATED"/>
    <property type="match status" value="1"/>
</dbReference>
<sequence>MKNFTTQIDEATSGEKPTILGVVALAEGQNGTTILSHAAGKTTLDPATAKPIDQDSILPLASATKLITAIAALRLVQQGKLDLNDTSVVEQHLPELCAQDIFASAPGEPITFEKRKNGITVSQLLTHTSGSGYDMLHPLLLAWRESRGEAPISLSEALPNALAQPGVFQPGEGWTYGGGSDWVGLLISRLTNTSLGDFMQREIFDLVGCDARIGFSHDAVSQHGTIVQIVTRTETGELVGYPLLEQKSERGGGGLFCSSANYFKILKDLIAPDPKILTPATLDLLFAAQLHEGSAALTQLRASSPLFTPMTGPLTASIPLGGINHALGGLLVTQDSEIGETAGTMAWGGAFGSMWFVNRKRGVAAFYGSEVFPPTDGKGSEMMGSFVGEIWGKVGKE</sequence>
<dbReference type="GO" id="GO:0016787">
    <property type="term" value="F:hydrolase activity"/>
    <property type="evidence" value="ECO:0007669"/>
    <property type="project" value="UniProtKB-KW"/>
</dbReference>
<dbReference type="SUPFAM" id="SSF56601">
    <property type="entry name" value="beta-lactamase/transpeptidase-like"/>
    <property type="match status" value="1"/>
</dbReference>
<evidence type="ECO:0000256" key="2">
    <source>
        <dbReference type="ARBA" id="ARBA00022801"/>
    </source>
</evidence>
<reference evidence="4" key="1">
    <citation type="journal article" date="2021" name="Nat. Commun.">
        <title>Genetic determinants of endophytism in the Arabidopsis root mycobiome.</title>
        <authorList>
            <person name="Mesny F."/>
            <person name="Miyauchi S."/>
            <person name="Thiergart T."/>
            <person name="Pickel B."/>
            <person name="Atanasova L."/>
            <person name="Karlsson M."/>
            <person name="Huettel B."/>
            <person name="Barry K.W."/>
            <person name="Haridas S."/>
            <person name="Chen C."/>
            <person name="Bauer D."/>
            <person name="Andreopoulos W."/>
            <person name="Pangilinan J."/>
            <person name="LaButti K."/>
            <person name="Riley R."/>
            <person name="Lipzen A."/>
            <person name="Clum A."/>
            <person name="Drula E."/>
            <person name="Henrissat B."/>
            <person name="Kohler A."/>
            <person name="Grigoriev I.V."/>
            <person name="Martin F.M."/>
            <person name="Hacquard S."/>
        </authorList>
    </citation>
    <scope>NUCLEOTIDE SEQUENCE</scope>
    <source>
        <strain evidence="4">MPI-SDFR-AT-0120</strain>
    </source>
</reference>
<dbReference type="AlphaFoldDB" id="A0A8K0VZD1"/>
<dbReference type="Gene3D" id="3.40.710.10">
    <property type="entry name" value="DD-peptidase/beta-lactamase superfamily"/>
    <property type="match status" value="1"/>
</dbReference>
<keyword evidence="2" id="KW-0378">Hydrolase</keyword>
<proteinExistence type="inferred from homology"/>
<dbReference type="Proteomes" id="UP000813461">
    <property type="component" value="Unassembled WGS sequence"/>
</dbReference>
<evidence type="ECO:0000256" key="1">
    <source>
        <dbReference type="ARBA" id="ARBA00009009"/>
    </source>
</evidence>
<name>A0A8K0VZD1_9PLEO</name>
<dbReference type="EMBL" id="JAGMVJ010000008">
    <property type="protein sequence ID" value="KAH7088240.1"/>
    <property type="molecule type" value="Genomic_DNA"/>
</dbReference>
<dbReference type="OrthoDB" id="428260at2759"/>
<dbReference type="PANTHER" id="PTHR43283">
    <property type="entry name" value="BETA-LACTAMASE-RELATED"/>
    <property type="match status" value="1"/>
</dbReference>
<evidence type="ECO:0000313" key="5">
    <source>
        <dbReference type="Proteomes" id="UP000813461"/>
    </source>
</evidence>
<dbReference type="InterPro" id="IPR001466">
    <property type="entry name" value="Beta-lactam-related"/>
</dbReference>
<dbReference type="Pfam" id="PF00144">
    <property type="entry name" value="Beta-lactamase"/>
    <property type="match status" value="1"/>
</dbReference>